<sequence>MLVEGYGSDSDSDNEVTQSNAQPNEADDEEDIRPPAKKARLDGGSGSSSLFSMLPAPKKKAPVVPTADRVLGGGKGPGLVFNAPRSHSVNMAATVEEVDDEESGSTVQSHPSAPTPTKPSPLPFLPPSLAKGKANISVEDNTLAMPRVIAKPPSSSPSVDFFTLVPDTSSKPTPSASAAKLTLPAVSSAPKVEEFAPPEPTPSDSYPGYYMLPSGNWAAYDPEYYKTFYDKWKADYDAHVRALEKNPAKGFEGAETSETQEVNAMREMEQAKREIQEREEKKSLTQGTGEQAAAPKMNVKGAKLGTRARSRHQLTTLLTEAYENREALEQRIAEGRRNRKEAGNKYGTPLVYFVRLCIFELTALGF</sequence>
<evidence type="ECO:0000313" key="2">
    <source>
        <dbReference type="EMBL" id="THH17824.1"/>
    </source>
</evidence>
<feature type="region of interest" description="Disordered" evidence="1">
    <location>
        <begin position="275"/>
        <end position="298"/>
    </location>
</feature>
<feature type="compositionally biased region" description="Pro residues" evidence="1">
    <location>
        <begin position="113"/>
        <end position="126"/>
    </location>
</feature>
<evidence type="ECO:0000256" key="1">
    <source>
        <dbReference type="SAM" id="MobiDB-lite"/>
    </source>
</evidence>
<dbReference type="OrthoDB" id="2555634at2759"/>
<dbReference type="Pfam" id="PF10253">
    <property type="entry name" value="PRCC"/>
    <property type="match status" value="1"/>
</dbReference>
<protein>
    <recommendedName>
        <fullName evidence="4">Mitotic checkpoint regulator, MAD2B-interacting-domain-containing protein</fullName>
    </recommendedName>
</protein>
<feature type="region of interest" description="Disordered" evidence="1">
    <location>
        <begin position="1"/>
        <end position="70"/>
    </location>
</feature>
<dbReference type="GO" id="GO:0005634">
    <property type="term" value="C:nucleus"/>
    <property type="evidence" value="ECO:0007669"/>
    <property type="project" value="TreeGrafter"/>
</dbReference>
<dbReference type="AlphaFoldDB" id="A0A4S4LYU7"/>
<gene>
    <name evidence="2" type="ORF">EW146_g3079</name>
</gene>
<reference evidence="2 3" key="1">
    <citation type="submission" date="2019-02" db="EMBL/GenBank/DDBJ databases">
        <title>Genome sequencing of the rare red list fungi Bondarzewia mesenterica.</title>
        <authorList>
            <person name="Buettner E."/>
            <person name="Kellner H."/>
        </authorList>
    </citation>
    <scope>NUCLEOTIDE SEQUENCE [LARGE SCALE GENOMIC DNA]</scope>
    <source>
        <strain evidence="2 3">DSM 108281</strain>
    </source>
</reference>
<name>A0A4S4LYU7_9AGAM</name>
<evidence type="ECO:0008006" key="4">
    <source>
        <dbReference type="Google" id="ProtNLM"/>
    </source>
</evidence>
<dbReference type="PANTHER" id="PTHR13621:SF2">
    <property type="entry name" value="PROLINE-RICH PROTEIN PRCC"/>
    <property type="match status" value="1"/>
</dbReference>
<dbReference type="PANTHER" id="PTHR13621">
    <property type="entry name" value="PROLINE-RICH PROTEIN PRCC"/>
    <property type="match status" value="1"/>
</dbReference>
<organism evidence="2 3">
    <name type="scientific">Bondarzewia mesenterica</name>
    <dbReference type="NCBI Taxonomy" id="1095465"/>
    <lineage>
        <taxon>Eukaryota</taxon>
        <taxon>Fungi</taxon>
        <taxon>Dikarya</taxon>
        <taxon>Basidiomycota</taxon>
        <taxon>Agaricomycotina</taxon>
        <taxon>Agaricomycetes</taxon>
        <taxon>Russulales</taxon>
        <taxon>Bondarzewiaceae</taxon>
        <taxon>Bondarzewia</taxon>
    </lineage>
</organism>
<dbReference type="EMBL" id="SGPL01000096">
    <property type="protein sequence ID" value="THH17824.1"/>
    <property type="molecule type" value="Genomic_DNA"/>
</dbReference>
<feature type="region of interest" description="Disordered" evidence="1">
    <location>
        <begin position="95"/>
        <end position="130"/>
    </location>
</feature>
<dbReference type="InterPro" id="IPR018800">
    <property type="entry name" value="PRCC"/>
</dbReference>
<comment type="caution">
    <text evidence="2">The sequence shown here is derived from an EMBL/GenBank/DDBJ whole genome shotgun (WGS) entry which is preliminary data.</text>
</comment>
<proteinExistence type="predicted"/>
<keyword evidence="3" id="KW-1185">Reference proteome</keyword>
<accession>A0A4S4LYU7</accession>
<dbReference type="Proteomes" id="UP000310158">
    <property type="component" value="Unassembled WGS sequence"/>
</dbReference>
<evidence type="ECO:0000313" key="3">
    <source>
        <dbReference type="Proteomes" id="UP000310158"/>
    </source>
</evidence>